<organism evidence="3 4">
    <name type="scientific">Achromobacter spanius</name>
    <dbReference type="NCBI Taxonomy" id="217203"/>
    <lineage>
        <taxon>Bacteria</taxon>
        <taxon>Pseudomonadati</taxon>
        <taxon>Pseudomonadota</taxon>
        <taxon>Betaproteobacteria</taxon>
        <taxon>Burkholderiales</taxon>
        <taxon>Alcaligenaceae</taxon>
        <taxon>Achromobacter</taxon>
    </lineage>
</organism>
<evidence type="ECO:0000313" key="4">
    <source>
        <dbReference type="Proteomes" id="UP000239477"/>
    </source>
</evidence>
<proteinExistence type="predicted"/>
<dbReference type="Proteomes" id="UP000239477">
    <property type="component" value="Chromosome"/>
</dbReference>
<feature type="region of interest" description="Disordered" evidence="1">
    <location>
        <begin position="167"/>
        <end position="196"/>
    </location>
</feature>
<reference evidence="3 4" key="1">
    <citation type="submission" date="2017-09" db="EMBL/GenBank/DDBJ databases">
        <title>Genomic, metabolic, and phenotypic characteristics of bacterial isolates from the natural microbiome of the model nematode Caenorhabditis elegans.</title>
        <authorList>
            <person name="Zimmermann J."/>
            <person name="Obeng N."/>
            <person name="Yang W."/>
            <person name="Obeng O."/>
            <person name="Kissoyan K."/>
            <person name="Pees B."/>
            <person name="Dirksen P."/>
            <person name="Hoppner M."/>
            <person name="Franke A."/>
            <person name="Rosenstiel P."/>
            <person name="Leippe M."/>
            <person name="Dierking K."/>
            <person name="Kaleta C."/>
            <person name="Schulenburg H."/>
        </authorList>
    </citation>
    <scope>NUCLEOTIDE SEQUENCE [LARGE SCALE GENOMIC DNA]</scope>
    <source>
        <strain evidence="3 4">MYb73</strain>
    </source>
</reference>
<protein>
    <recommendedName>
        <fullName evidence="5">Glycine zipper family protein</fullName>
    </recommendedName>
</protein>
<evidence type="ECO:0000313" key="3">
    <source>
        <dbReference type="EMBL" id="AVJ28056.1"/>
    </source>
</evidence>
<dbReference type="AlphaFoldDB" id="A0A2S0I7M9"/>
<feature type="compositionally biased region" description="Basic and acidic residues" evidence="1">
    <location>
        <begin position="167"/>
        <end position="190"/>
    </location>
</feature>
<evidence type="ECO:0000256" key="2">
    <source>
        <dbReference type="SAM" id="Phobius"/>
    </source>
</evidence>
<keyword evidence="2" id="KW-1133">Transmembrane helix</keyword>
<dbReference type="OrthoDB" id="6369218at2"/>
<dbReference type="EMBL" id="CP023270">
    <property type="protein sequence ID" value="AVJ28056.1"/>
    <property type="molecule type" value="Genomic_DNA"/>
</dbReference>
<sequence length="196" mass="20776">MSLIVAARFQTFDEATLAAQKLFAEGYTEDDIHTFYVSIAGEHGRFPLGGDRVADPDAKGGHFGAVAGASLLGLVFALVAGMIAAQFAASIFITIAAAGVGAYIGALAGAMWVIGRKKRVRAAPGEPEKSHPPVRQAGVMLALHVEIGREQQARQILRAAGGTDIERANGRWQDGKWQDFDPLDPPRRVEAPTTAN</sequence>
<feature type="transmembrane region" description="Helical" evidence="2">
    <location>
        <begin position="62"/>
        <end position="85"/>
    </location>
</feature>
<keyword evidence="2" id="KW-0472">Membrane</keyword>
<keyword evidence="2" id="KW-0812">Transmembrane</keyword>
<gene>
    <name evidence="3" type="ORF">CLM73_13530</name>
</gene>
<name>A0A2S0I7M9_9BURK</name>
<accession>A0A2S0I7M9</accession>
<dbReference type="RefSeq" id="WP_105238868.1">
    <property type="nucleotide sequence ID" value="NZ_CP023270.1"/>
</dbReference>
<feature type="transmembrane region" description="Helical" evidence="2">
    <location>
        <begin position="91"/>
        <end position="114"/>
    </location>
</feature>
<evidence type="ECO:0000256" key="1">
    <source>
        <dbReference type="SAM" id="MobiDB-lite"/>
    </source>
</evidence>
<evidence type="ECO:0008006" key="5">
    <source>
        <dbReference type="Google" id="ProtNLM"/>
    </source>
</evidence>
<keyword evidence="4" id="KW-1185">Reference proteome</keyword>